<dbReference type="GO" id="GO:0009229">
    <property type="term" value="P:thiamine diphosphate biosynthetic process"/>
    <property type="evidence" value="ECO:0007669"/>
    <property type="project" value="UniProtKB-UniRule"/>
</dbReference>
<keyword evidence="6 11" id="KW-0547">Nucleotide-binding</keyword>
<keyword evidence="10 11" id="KW-0784">Thiamine biosynthesis</keyword>
<dbReference type="InterPro" id="IPR029056">
    <property type="entry name" value="Ribokinase-like"/>
</dbReference>
<comment type="similarity">
    <text evidence="11">Belongs to the Thz kinase family.</text>
</comment>
<keyword evidence="8 11" id="KW-0067">ATP-binding</keyword>
<comment type="cofactor">
    <cofactor evidence="2 11">
        <name>Mg(2+)</name>
        <dbReference type="ChEBI" id="CHEBI:18420"/>
    </cofactor>
</comment>
<dbReference type="NCBIfam" id="TIGR00694">
    <property type="entry name" value="thiM"/>
    <property type="match status" value="1"/>
</dbReference>
<dbReference type="OrthoDB" id="9778146at2"/>
<feature type="binding site" evidence="11">
    <location>
        <position position="40"/>
    </location>
    <ligand>
        <name>substrate</name>
    </ligand>
</feature>
<name>A0A060R9N5_9BACT</name>
<dbReference type="GO" id="GO:0005524">
    <property type="term" value="F:ATP binding"/>
    <property type="evidence" value="ECO:0007669"/>
    <property type="project" value="UniProtKB-UniRule"/>
</dbReference>
<keyword evidence="4 11" id="KW-0808">Transferase</keyword>
<evidence type="ECO:0000256" key="7">
    <source>
        <dbReference type="ARBA" id="ARBA00022777"/>
    </source>
</evidence>
<evidence type="ECO:0000256" key="11">
    <source>
        <dbReference type="HAMAP-Rule" id="MF_00228"/>
    </source>
</evidence>
<keyword evidence="5 11" id="KW-0479">Metal-binding</keyword>
<evidence type="ECO:0000313" key="12">
    <source>
        <dbReference type="EMBL" id="CDN30139.1"/>
    </source>
</evidence>
<dbReference type="GO" id="GO:0009228">
    <property type="term" value="P:thiamine biosynthetic process"/>
    <property type="evidence" value="ECO:0007669"/>
    <property type="project" value="UniProtKB-KW"/>
</dbReference>
<dbReference type="PIRSF" id="PIRSF000513">
    <property type="entry name" value="Thz_kinase"/>
    <property type="match status" value="1"/>
</dbReference>
<proteinExistence type="inferred from homology"/>
<dbReference type="AlphaFoldDB" id="A0A060R9N5"/>
<feature type="binding site" evidence="11">
    <location>
        <position position="190"/>
    </location>
    <ligand>
        <name>substrate</name>
    </ligand>
</feature>
<feature type="binding site" evidence="11">
    <location>
        <position position="163"/>
    </location>
    <ligand>
        <name>ATP</name>
        <dbReference type="ChEBI" id="CHEBI:30616"/>
    </ligand>
</feature>
<keyword evidence="9 11" id="KW-0460">Magnesium</keyword>
<dbReference type="STRING" id="1433126.BN938_0032"/>
<dbReference type="PATRIC" id="fig|1433126.3.peg.32"/>
<dbReference type="CDD" id="cd01170">
    <property type="entry name" value="THZ_kinase"/>
    <property type="match status" value="1"/>
</dbReference>
<protein>
    <recommendedName>
        <fullName evidence="11">Hydroxyethylthiazole kinase</fullName>
        <ecNumber evidence="11">2.7.1.50</ecNumber>
    </recommendedName>
    <alternativeName>
        <fullName evidence="11">4-methyl-5-beta-hydroxyethylthiazole kinase</fullName>
        <shortName evidence="11">TH kinase</shortName>
        <shortName evidence="11">Thz kinase</shortName>
    </alternativeName>
</protein>
<evidence type="ECO:0000256" key="2">
    <source>
        <dbReference type="ARBA" id="ARBA00001946"/>
    </source>
</evidence>
<keyword evidence="7 11" id="KW-0418">Kinase</keyword>
<dbReference type="Gene3D" id="3.40.1190.20">
    <property type="match status" value="1"/>
</dbReference>
<dbReference type="Proteomes" id="UP000027616">
    <property type="component" value="Chromosome I"/>
</dbReference>
<dbReference type="GO" id="GO:0004417">
    <property type="term" value="F:hydroxyethylthiazole kinase activity"/>
    <property type="evidence" value="ECO:0007669"/>
    <property type="project" value="UniProtKB-UniRule"/>
</dbReference>
<gene>
    <name evidence="11" type="primary">thiM</name>
    <name evidence="12" type="ORF">BN938_0032</name>
</gene>
<comment type="catalytic activity">
    <reaction evidence="1 11">
        <text>5-(2-hydroxyethyl)-4-methylthiazole + ATP = 4-methyl-5-(2-phosphooxyethyl)-thiazole + ADP + H(+)</text>
        <dbReference type="Rhea" id="RHEA:24212"/>
        <dbReference type="ChEBI" id="CHEBI:15378"/>
        <dbReference type="ChEBI" id="CHEBI:17957"/>
        <dbReference type="ChEBI" id="CHEBI:30616"/>
        <dbReference type="ChEBI" id="CHEBI:58296"/>
        <dbReference type="ChEBI" id="CHEBI:456216"/>
        <dbReference type="EC" id="2.7.1.50"/>
    </reaction>
</comment>
<reference evidence="12 13" key="1">
    <citation type="journal article" date="2015" name="Genome Announc.">
        <title>Complete Genome Sequence of the Novel Leech Symbiont Mucinivorans hirudinis M3T.</title>
        <authorList>
            <person name="Nelson M.C."/>
            <person name="Bomar L."/>
            <person name="Graf J."/>
        </authorList>
    </citation>
    <scope>NUCLEOTIDE SEQUENCE [LARGE SCALE GENOMIC DNA]</scope>
    <source>
        <strain evidence="13">M3</strain>
    </source>
</reference>
<organism evidence="12 13">
    <name type="scientific">Mucinivorans hirudinis</name>
    <dbReference type="NCBI Taxonomy" id="1433126"/>
    <lineage>
        <taxon>Bacteria</taxon>
        <taxon>Pseudomonadati</taxon>
        <taxon>Bacteroidota</taxon>
        <taxon>Bacteroidia</taxon>
        <taxon>Bacteroidales</taxon>
        <taxon>Rikenellaceae</taxon>
        <taxon>Mucinivorans</taxon>
    </lineage>
</organism>
<evidence type="ECO:0000256" key="6">
    <source>
        <dbReference type="ARBA" id="ARBA00022741"/>
    </source>
</evidence>
<evidence type="ECO:0000256" key="3">
    <source>
        <dbReference type="ARBA" id="ARBA00004868"/>
    </source>
</evidence>
<evidence type="ECO:0000256" key="10">
    <source>
        <dbReference type="ARBA" id="ARBA00022977"/>
    </source>
</evidence>
<dbReference type="EC" id="2.7.1.50" evidence="11"/>
<dbReference type="Pfam" id="PF02110">
    <property type="entry name" value="HK"/>
    <property type="match status" value="1"/>
</dbReference>
<dbReference type="NCBIfam" id="NF006830">
    <property type="entry name" value="PRK09355.1"/>
    <property type="match status" value="1"/>
</dbReference>
<dbReference type="HOGENOM" id="CLU_019943_0_1_10"/>
<keyword evidence="13" id="KW-1185">Reference proteome</keyword>
<dbReference type="SUPFAM" id="SSF53613">
    <property type="entry name" value="Ribokinase-like"/>
    <property type="match status" value="1"/>
</dbReference>
<evidence type="ECO:0000256" key="9">
    <source>
        <dbReference type="ARBA" id="ARBA00022842"/>
    </source>
</evidence>
<dbReference type="InterPro" id="IPR000417">
    <property type="entry name" value="Hyethyz_kinase"/>
</dbReference>
<dbReference type="UniPathway" id="UPA00060">
    <property type="reaction ID" value="UER00139"/>
</dbReference>
<feature type="binding site" evidence="11">
    <location>
        <position position="116"/>
    </location>
    <ligand>
        <name>ATP</name>
        <dbReference type="ChEBI" id="CHEBI:30616"/>
    </ligand>
</feature>
<evidence type="ECO:0000256" key="5">
    <source>
        <dbReference type="ARBA" id="ARBA00022723"/>
    </source>
</evidence>
<evidence type="ECO:0000256" key="4">
    <source>
        <dbReference type="ARBA" id="ARBA00022679"/>
    </source>
</evidence>
<evidence type="ECO:0000256" key="1">
    <source>
        <dbReference type="ARBA" id="ARBA00001771"/>
    </source>
</evidence>
<dbReference type="KEGG" id="rbc:BN938_0032"/>
<dbReference type="EMBL" id="HG934468">
    <property type="protein sequence ID" value="CDN30139.1"/>
    <property type="molecule type" value="Genomic_DNA"/>
</dbReference>
<comment type="function">
    <text evidence="11">Catalyzes the phosphorylation of the hydroxyl group of 4-methyl-5-beta-hydroxyethylthiazole (THZ).</text>
</comment>
<dbReference type="PRINTS" id="PR01099">
    <property type="entry name" value="HYETHTZKNASE"/>
</dbReference>
<accession>A0A060R9N5</accession>
<dbReference type="eggNOG" id="COG2145">
    <property type="taxonomic scope" value="Bacteria"/>
</dbReference>
<dbReference type="GO" id="GO:0000287">
    <property type="term" value="F:magnesium ion binding"/>
    <property type="evidence" value="ECO:0007669"/>
    <property type="project" value="UniProtKB-UniRule"/>
</dbReference>
<dbReference type="HAMAP" id="MF_00228">
    <property type="entry name" value="Thz_kinase"/>
    <property type="match status" value="1"/>
</dbReference>
<comment type="pathway">
    <text evidence="3 11">Cofactor biosynthesis; thiamine diphosphate biosynthesis; 4-methyl-5-(2-phosphoethyl)-thiazole from 5-(2-hydroxyethyl)-4-methylthiazole: step 1/1.</text>
</comment>
<sequence>MKELLLKISEKSPLVHNITNFVVMNNTANALLAIGASPVMAHATEEVEEMVAISSALVINVGTLSPRWVDAMEVAMVRAKKLGVPIVYDPVGAGATSYRNQVNARLLQAAAPDVIRGNGSEIMALAQSGGIKTKGVDSTASSDSAINAARILSEQLGSVVVISGQTDYIVSGGCTLENKFGTPLMTAVTGMGCTATAICGAFAAVERDFARAAQAAMELMGRAGEAALAKTNSPASFQIAFIDSLYELRTEKDDF</sequence>
<evidence type="ECO:0000313" key="13">
    <source>
        <dbReference type="Proteomes" id="UP000027616"/>
    </source>
</evidence>
<evidence type="ECO:0000256" key="8">
    <source>
        <dbReference type="ARBA" id="ARBA00022840"/>
    </source>
</evidence>